<dbReference type="Proteomes" id="UP000232062">
    <property type="component" value="Unassembled WGS sequence"/>
</dbReference>
<keyword evidence="2" id="KW-1185">Reference proteome</keyword>
<evidence type="ECO:0000313" key="1">
    <source>
        <dbReference type="EMBL" id="PJZ05061.1"/>
    </source>
</evidence>
<comment type="caution">
    <text evidence="1">The sequence shown here is derived from an EMBL/GenBank/DDBJ whole genome shotgun (WGS) entry which is preliminary data.</text>
</comment>
<gene>
    <name evidence="1" type="ORF">PRCB_13275</name>
</gene>
<sequence>MKTCKRCGKKMSFFQRMISTDEEVCEECLFIILAEIRSARLWGNIDEVPSYDKNDKNDKK</sequence>
<evidence type="ECO:0008006" key="3">
    <source>
        <dbReference type="Google" id="ProtNLM"/>
    </source>
</evidence>
<dbReference type="EMBL" id="PIQI01000022">
    <property type="protein sequence ID" value="PJZ05061.1"/>
    <property type="molecule type" value="Genomic_DNA"/>
</dbReference>
<reference evidence="1 2" key="1">
    <citation type="submission" date="2017-11" db="EMBL/GenBank/DDBJ databases">
        <title>The genome sequence of Pantoea rodasii DSM 26611.</title>
        <authorList>
            <person name="Gao J."/>
            <person name="Mao X."/>
            <person name="Sun J."/>
        </authorList>
    </citation>
    <scope>NUCLEOTIDE SEQUENCE [LARGE SCALE GENOMIC DNA]</scope>
    <source>
        <strain evidence="1 2">DSM 26611</strain>
    </source>
</reference>
<name>A0A2M9WBZ0_9GAMM</name>
<evidence type="ECO:0000313" key="2">
    <source>
        <dbReference type="Proteomes" id="UP000232062"/>
    </source>
</evidence>
<protein>
    <recommendedName>
        <fullName evidence="3">ClpX-type ZB domain-containing protein</fullName>
    </recommendedName>
</protein>
<proteinExistence type="predicted"/>
<accession>A0A2M9WBZ0</accession>
<organism evidence="1 2">
    <name type="scientific">Pantoea rodasii</name>
    <dbReference type="NCBI Taxonomy" id="1076549"/>
    <lineage>
        <taxon>Bacteria</taxon>
        <taxon>Pseudomonadati</taxon>
        <taxon>Pseudomonadota</taxon>
        <taxon>Gammaproteobacteria</taxon>
        <taxon>Enterobacterales</taxon>
        <taxon>Erwiniaceae</taxon>
        <taxon>Pantoea</taxon>
    </lineage>
</organism>
<dbReference type="AlphaFoldDB" id="A0A2M9WBZ0"/>